<name>A0AAN9ENA6_CROPI</name>
<protein>
    <submittedName>
        <fullName evidence="1">Uncharacterized protein</fullName>
    </submittedName>
</protein>
<dbReference type="EMBL" id="JAYWIO010000005">
    <property type="protein sequence ID" value="KAK7260717.1"/>
    <property type="molecule type" value="Genomic_DNA"/>
</dbReference>
<evidence type="ECO:0000313" key="2">
    <source>
        <dbReference type="Proteomes" id="UP001372338"/>
    </source>
</evidence>
<keyword evidence="2" id="KW-1185">Reference proteome</keyword>
<gene>
    <name evidence="1" type="ORF">RIF29_26990</name>
</gene>
<organism evidence="1 2">
    <name type="scientific">Crotalaria pallida</name>
    <name type="common">Smooth rattlebox</name>
    <name type="synonym">Crotalaria striata</name>
    <dbReference type="NCBI Taxonomy" id="3830"/>
    <lineage>
        <taxon>Eukaryota</taxon>
        <taxon>Viridiplantae</taxon>
        <taxon>Streptophyta</taxon>
        <taxon>Embryophyta</taxon>
        <taxon>Tracheophyta</taxon>
        <taxon>Spermatophyta</taxon>
        <taxon>Magnoliopsida</taxon>
        <taxon>eudicotyledons</taxon>
        <taxon>Gunneridae</taxon>
        <taxon>Pentapetalae</taxon>
        <taxon>rosids</taxon>
        <taxon>fabids</taxon>
        <taxon>Fabales</taxon>
        <taxon>Fabaceae</taxon>
        <taxon>Papilionoideae</taxon>
        <taxon>50 kb inversion clade</taxon>
        <taxon>genistoids sensu lato</taxon>
        <taxon>core genistoids</taxon>
        <taxon>Crotalarieae</taxon>
        <taxon>Crotalaria</taxon>
    </lineage>
</organism>
<evidence type="ECO:0000313" key="1">
    <source>
        <dbReference type="EMBL" id="KAK7260717.1"/>
    </source>
</evidence>
<dbReference type="Proteomes" id="UP001372338">
    <property type="component" value="Unassembled WGS sequence"/>
</dbReference>
<sequence>MGVRVRVRVLSGGGDVWQKQDEGFHVLLSPSQVFSTLCYGRMEFVVGEKHPDLNFKFLRFHFILIIWDCLSTSRPQPLLPLVNVGFPQQLQGSLQQPLSISINECGIASETSSESSTTSNSIDEFGSASMPSIDSSKDWFISIVSTRDAIVFVFKGKAIRMKMVVE</sequence>
<reference evidence="1 2" key="1">
    <citation type="submission" date="2024-01" db="EMBL/GenBank/DDBJ databases">
        <title>The genomes of 5 underutilized Papilionoideae crops provide insights into root nodulation and disease resistanc.</title>
        <authorList>
            <person name="Yuan L."/>
        </authorList>
    </citation>
    <scope>NUCLEOTIDE SEQUENCE [LARGE SCALE GENOMIC DNA]</scope>
    <source>
        <strain evidence="1">ZHUSHIDOU_FW_LH</strain>
        <tissue evidence="1">Leaf</tissue>
    </source>
</reference>
<dbReference type="AlphaFoldDB" id="A0AAN9ENA6"/>
<comment type="caution">
    <text evidence="1">The sequence shown here is derived from an EMBL/GenBank/DDBJ whole genome shotgun (WGS) entry which is preliminary data.</text>
</comment>
<proteinExistence type="predicted"/>
<accession>A0AAN9ENA6</accession>